<proteinExistence type="predicted"/>
<sequence length="411" mass="46260">MHAAAFPPLICPACCAGSGTLAQRQQSGSKQRIAQTSAPSDGRIRSAVTMHMPMCAFAWSDIEITYVEGSTGRSATHDLPLSYEQLYNKAAELFDITVEDFELWTSANGRKLHDNRSLDSWWTSTKPRTVHVKSKSIALHDYTEDEGLEYLTGSSASRMEKGRNDRFSPADIVNDETWPDVDVTCPTPLPYTNNNAVLYLLYRDTAARLHGPAKRHDTMRDHMGQMCAALKIAREEYCRRAVGKRKRADNSDPPLVKVPHVGILTTGSTWIFVRSTAETGEFVKSAEYLLPLTTTCCTRHFKDALLAIVARIVQLLRDQKKAFDDMEAQRAAKGLRQTLAQHHRGHRSTGVQGQADDHVLSITEGTKPRSRYRRRRGRQYMLKDGCSQACTLTHHLRHHMRLVQGTYSTYK</sequence>
<gene>
    <name evidence="2" type="ORF">JKP88DRAFT_334521</name>
</gene>
<evidence type="ECO:0000313" key="3">
    <source>
        <dbReference type="Proteomes" id="UP000664859"/>
    </source>
</evidence>
<dbReference type="EMBL" id="JAFCMP010000533">
    <property type="protein sequence ID" value="KAG5176782.1"/>
    <property type="molecule type" value="Genomic_DNA"/>
</dbReference>
<protein>
    <submittedName>
        <fullName evidence="2">Uncharacterized protein</fullName>
    </submittedName>
</protein>
<evidence type="ECO:0000313" key="2">
    <source>
        <dbReference type="EMBL" id="KAG5176782.1"/>
    </source>
</evidence>
<name>A0A835YN10_9STRA</name>
<feature type="compositionally biased region" description="Basic residues" evidence="1">
    <location>
        <begin position="368"/>
        <end position="378"/>
    </location>
</feature>
<dbReference type="Proteomes" id="UP000664859">
    <property type="component" value="Unassembled WGS sequence"/>
</dbReference>
<dbReference type="AlphaFoldDB" id="A0A835YN10"/>
<reference evidence="2" key="1">
    <citation type="submission" date="2021-02" db="EMBL/GenBank/DDBJ databases">
        <title>First Annotated Genome of the Yellow-green Alga Tribonema minus.</title>
        <authorList>
            <person name="Mahan K.M."/>
        </authorList>
    </citation>
    <scope>NUCLEOTIDE SEQUENCE</scope>
    <source>
        <strain evidence="2">UTEX B ZZ1240</strain>
    </source>
</reference>
<evidence type="ECO:0000256" key="1">
    <source>
        <dbReference type="SAM" id="MobiDB-lite"/>
    </source>
</evidence>
<comment type="caution">
    <text evidence="2">The sequence shown here is derived from an EMBL/GenBank/DDBJ whole genome shotgun (WGS) entry which is preliminary data.</text>
</comment>
<accession>A0A835YN10</accession>
<keyword evidence="3" id="KW-1185">Reference proteome</keyword>
<organism evidence="2 3">
    <name type="scientific">Tribonema minus</name>
    <dbReference type="NCBI Taxonomy" id="303371"/>
    <lineage>
        <taxon>Eukaryota</taxon>
        <taxon>Sar</taxon>
        <taxon>Stramenopiles</taxon>
        <taxon>Ochrophyta</taxon>
        <taxon>PX clade</taxon>
        <taxon>Xanthophyceae</taxon>
        <taxon>Tribonematales</taxon>
        <taxon>Tribonemataceae</taxon>
        <taxon>Tribonema</taxon>
    </lineage>
</organism>
<feature type="region of interest" description="Disordered" evidence="1">
    <location>
        <begin position="343"/>
        <end position="378"/>
    </location>
</feature>